<comment type="caution">
    <text evidence="16">The sequence shown here is derived from an EMBL/GenBank/DDBJ whole genome shotgun (WGS) entry which is preliminary data.</text>
</comment>
<comment type="subcellular location">
    <subcellularLocation>
        <location evidence="2">Secreted</location>
    </subcellularLocation>
</comment>
<evidence type="ECO:0000256" key="4">
    <source>
        <dbReference type="ARBA" id="ARBA00012732"/>
    </source>
</evidence>
<accession>A0A2P4T830</accession>
<comment type="catalytic activity">
    <reaction evidence="1">
        <text>Hydrolysis of (1-&gt;4)-beta-linkages between N-acetylmuramic acid and N-acetyl-D-glucosamine residues in a peptidoglycan and between N-acetyl-D-glucosamine residues in chitodextrins.</text>
        <dbReference type="EC" id="3.2.1.17"/>
    </reaction>
</comment>
<feature type="domain" description="Transglycosylase SLT" evidence="15">
    <location>
        <begin position="151"/>
        <end position="255"/>
    </location>
</feature>
<dbReference type="PRINTS" id="PR00749">
    <property type="entry name" value="LYSOZYMEG"/>
</dbReference>
<keyword evidence="14" id="KW-0732">Signal</keyword>
<evidence type="ECO:0000313" key="17">
    <source>
        <dbReference type="Proteomes" id="UP000237246"/>
    </source>
</evidence>
<dbReference type="OrthoDB" id="10021790at2759"/>
<evidence type="ECO:0000256" key="3">
    <source>
        <dbReference type="ARBA" id="ARBA00008902"/>
    </source>
</evidence>
<evidence type="ECO:0000256" key="14">
    <source>
        <dbReference type="SAM" id="SignalP"/>
    </source>
</evidence>
<comment type="similarity">
    <text evidence="3">Belongs to the glycosyl hydrolase 23 family.</text>
</comment>
<dbReference type="FunFam" id="1.10.530.10:FF:000026">
    <property type="entry name" value="Lysozyme g"/>
    <property type="match status" value="1"/>
</dbReference>
<feature type="chain" id="PRO_5015149340" description="Lysozyme g" evidence="14">
    <location>
        <begin position="29"/>
        <end position="281"/>
    </location>
</feature>
<evidence type="ECO:0000256" key="9">
    <source>
        <dbReference type="ARBA" id="ARBA00022801"/>
    </source>
</evidence>
<keyword evidence="7" id="KW-0929">Antimicrobial</keyword>
<dbReference type="GO" id="GO:0009253">
    <property type="term" value="P:peptidoglycan catabolic process"/>
    <property type="evidence" value="ECO:0007669"/>
    <property type="project" value="InterPro"/>
</dbReference>
<evidence type="ECO:0000256" key="6">
    <source>
        <dbReference type="ARBA" id="ARBA00022525"/>
    </source>
</evidence>
<keyword evidence="10" id="KW-1015">Disulfide bond</keyword>
<proteinExistence type="inferred from homology"/>
<feature type="non-terminal residue" evidence="16">
    <location>
        <position position="1"/>
    </location>
</feature>
<evidence type="ECO:0000256" key="12">
    <source>
        <dbReference type="ARBA" id="ARBA00031262"/>
    </source>
</evidence>
<dbReference type="InterPro" id="IPR008258">
    <property type="entry name" value="Transglycosylase_SLT_dom_1"/>
</dbReference>
<dbReference type="GO" id="GO:0005576">
    <property type="term" value="C:extracellular region"/>
    <property type="evidence" value="ECO:0007669"/>
    <property type="project" value="UniProtKB-SubCell"/>
</dbReference>
<keyword evidence="17" id="KW-1185">Reference proteome</keyword>
<reference evidence="16 17" key="1">
    <citation type="submission" date="2018-01" db="EMBL/GenBank/DDBJ databases">
        <title>Comparison of the Chinese Bamboo Partridge and Red Junglefowl genome sequences highlights the importance of demography in genome evolution.</title>
        <authorList>
            <person name="Tiley G.P."/>
            <person name="Kimball R.T."/>
            <person name="Braun E.L."/>
            <person name="Burleigh J.G."/>
        </authorList>
    </citation>
    <scope>NUCLEOTIDE SEQUENCE [LARGE SCALE GENOMIC DNA]</scope>
    <source>
        <strain evidence="16">RTK389</strain>
        <tissue evidence="16">Blood</tissue>
    </source>
</reference>
<dbReference type="GO" id="GO:0003796">
    <property type="term" value="F:lysozyme activity"/>
    <property type="evidence" value="ECO:0007669"/>
    <property type="project" value="UniProtKB-EC"/>
</dbReference>
<evidence type="ECO:0000256" key="1">
    <source>
        <dbReference type="ARBA" id="ARBA00000632"/>
    </source>
</evidence>
<evidence type="ECO:0000256" key="7">
    <source>
        <dbReference type="ARBA" id="ARBA00022529"/>
    </source>
</evidence>
<dbReference type="EMBL" id="PPHD01005672">
    <property type="protein sequence ID" value="POI32514.1"/>
    <property type="molecule type" value="Genomic_DNA"/>
</dbReference>
<organism evidence="16 17">
    <name type="scientific">Bambusicola thoracicus</name>
    <name type="common">Chinese bamboo-partridge</name>
    <name type="synonym">Perdix thoracica</name>
    <dbReference type="NCBI Taxonomy" id="9083"/>
    <lineage>
        <taxon>Eukaryota</taxon>
        <taxon>Metazoa</taxon>
        <taxon>Chordata</taxon>
        <taxon>Craniata</taxon>
        <taxon>Vertebrata</taxon>
        <taxon>Euteleostomi</taxon>
        <taxon>Archelosauria</taxon>
        <taxon>Archosauria</taxon>
        <taxon>Dinosauria</taxon>
        <taxon>Saurischia</taxon>
        <taxon>Theropoda</taxon>
        <taxon>Coelurosauria</taxon>
        <taxon>Aves</taxon>
        <taxon>Neognathae</taxon>
        <taxon>Galloanserae</taxon>
        <taxon>Galliformes</taxon>
        <taxon>Phasianidae</taxon>
        <taxon>Perdicinae</taxon>
        <taxon>Bambusicola</taxon>
    </lineage>
</organism>
<evidence type="ECO:0000313" key="16">
    <source>
        <dbReference type="EMBL" id="POI32514.1"/>
    </source>
</evidence>
<dbReference type="InterPro" id="IPR002152">
    <property type="entry name" value="Glyco_hydro_23"/>
</dbReference>
<keyword evidence="8" id="KW-0081">Bacteriolytic enzyme</keyword>
<evidence type="ECO:0000256" key="10">
    <source>
        <dbReference type="ARBA" id="ARBA00023157"/>
    </source>
</evidence>
<dbReference type="EC" id="3.2.1.17" evidence="4"/>
<gene>
    <name evidence="16" type="ORF">CIB84_003732</name>
</gene>
<keyword evidence="11" id="KW-0326">Glycosidase</keyword>
<evidence type="ECO:0000256" key="11">
    <source>
        <dbReference type="ARBA" id="ARBA00023295"/>
    </source>
</evidence>
<keyword evidence="6" id="KW-0964">Secreted</keyword>
<evidence type="ECO:0000256" key="2">
    <source>
        <dbReference type="ARBA" id="ARBA00004613"/>
    </source>
</evidence>
<dbReference type="InterPro" id="IPR023346">
    <property type="entry name" value="Lysozyme-like_dom_sf"/>
</dbReference>
<dbReference type="AlphaFoldDB" id="A0A2P4T830"/>
<name>A0A2P4T830_BAMTH</name>
<sequence length="281" mass="30857">LLCVLGKNNPMSLVLILLGLTALLGVQASRKIAERDLGSMDRYKVLIKRVGEALCIEPAVIAGIISRESHAGKILKNGWGDRGNGFGLMQRDSQGFKMLAQSSEPLENFVSDSKNESKNDVCCAVGVAASEKIAERDLKNMDKYKETITRVAHSKCIPPSLVAAIISRESHAGTALKDGWGDHGNAFGLMQVDKRYHKPQGAWDSEEHIKQGTDILCQSITDIQKKFPTWSKEQQLKGGISAYNAGTRNVRTYEGMDVGTTHDDYANDVVARAKFFQRNGY</sequence>
<dbReference type="GO" id="GO:0031640">
    <property type="term" value="P:killing of cells of another organism"/>
    <property type="evidence" value="ECO:0007669"/>
    <property type="project" value="UniProtKB-KW"/>
</dbReference>
<dbReference type="PANTHER" id="PTHR31698:SF8">
    <property type="entry name" value="LYSOZYME G-RELATED"/>
    <property type="match status" value="1"/>
</dbReference>
<dbReference type="CDD" id="cd01021">
    <property type="entry name" value="GEWL"/>
    <property type="match status" value="1"/>
</dbReference>
<feature type="signal peptide" evidence="14">
    <location>
        <begin position="1"/>
        <end position="28"/>
    </location>
</feature>
<evidence type="ECO:0000256" key="13">
    <source>
        <dbReference type="ARBA" id="ARBA00083867"/>
    </source>
</evidence>
<protein>
    <recommendedName>
        <fullName evidence="5">Lysozyme g</fullName>
        <ecNumber evidence="4">3.2.1.17</ecNumber>
    </recommendedName>
    <alternativeName>
        <fullName evidence="12">1,4-beta-N-acetylmuramidase</fullName>
    </alternativeName>
    <alternativeName>
        <fullName evidence="13">Goose-type lysozyme</fullName>
    </alternativeName>
</protein>
<evidence type="ECO:0000256" key="5">
    <source>
        <dbReference type="ARBA" id="ARBA00016485"/>
    </source>
</evidence>
<dbReference type="GO" id="GO:0050830">
    <property type="term" value="P:defense response to Gram-positive bacterium"/>
    <property type="evidence" value="ECO:0007669"/>
    <property type="project" value="TreeGrafter"/>
</dbReference>
<evidence type="ECO:0000256" key="8">
    <source>
        <dbReference type="ARBA" id="ARBA00022638"/>
    </source>
</evidence>
<dbReference type="Pfam" id="PF01464">
    <property type="entry name" value="SLT"/>
    <property type="match status" value="1"/>
</dbReference>
<dbReference type="Gene3D" id="1.10.530.10">
    <property type="match status" value="2"/>
</dbReference>
<dbReference type="PANTHER" id="PTHR31698">
    <property type="entry name" value="LYSOZYME G FAMILY MEMBER"/>
    <property type="match status" value="1"/>
</dbReference>
<evidence type="ECO:0000259" key="15">
    <source>
        <dbReference type="Pfam" id="PF01464"/>
    </source>
</evidence>
<keyword evidence="9" id="KW-0378">Hydrolase</keyword>
<dbReference type="Proteomes" id="UP000237246">
    <property type="component" value="Unassembled WGS sequence"/>
</dbReference>
<dbReference type="SUPFAM" id="SSF53955">
    <property type="entry name" value="Lysozyme-like"/>
    <property type="match status" value="2"/>
</dbReference>